<dbReference type="EMBL" id="JBGEHV010000012">
    <property type="protein sequence ID" value="MEY8039568.1"/>
    <property type="molecule type" value="Genomic_DNA"/>
</dbReference>
<comment type="caution">
    <text evidence="1">The sequence shown here is derived from an EMBL/GenBank/DDBJ whole genome shotgun (WGS) entry which is preliminary data.</text>
</comment>
<reference evidence="1 2" key="1">
    <citation type="submission" date="2024-08" db="EMBL/GenBank/DDBJ databases">
        <title>Genome mining of Saccharopolyspora cebuensis PGLac3 from Nigerian medicinal plant.</title>
        <authorList>
            <person name="Ezeobiora C.E."/>
            <person name="Igbokwe N.H."/>
            <person name="Amin D.H."/>
            <person name="Mendie U.E."/>
        </authorList>
    </citation>
    <scope>NUCLEOTIDE SEQUENCE [LARGE SCALE GENOMIC DNA]</scope>
    <source>
        <strain evidence="1 2">PGLac3</strain>
    </source>
</reference>
<proteinExistence type="predicted"/>
<dbReference type="RefSeq" id="WP_369774710.1">
    <property type="nucleotide sequence ID" value="NZ_JBGEHV010000012.1"/>
</dbReference>
<evidence type="ECO:0000313" key="2">
    <source>
        <dbReference type="Proteomes" id="UP001564626"/>
    </source>
</evidence>
<evidence type="ECO:0000313" key="1">
    <source>
        <dbReference type="EMBL" id="MEY8039568.1"/>
    </source>
</evidence>
<dbReference type="Pfam" id="PF13384">
    <property type="entry name" value="HTH_23"/>
    <property type="match status" value="1"/>
</dbReference>
<dbReference type="Gene3D" id="1.10.10.60">
    <property type="entry name" value="Homeodomain-like"/>
    <property type="match status" value="1"/>
</dbReference>
<protein>
    <submittedName>
        <fullName evidence="1">Helix-turn-helix domain-containing protein</fullName>
    </submittedName>
</protein>
<organism evidence="1 2">
    <name type="scientific">Saccharopolyspora cebuensis</name>
    <dbReference type="NCBI Taxonomy" id="418759"/>
    <lineage>
        <taxon>Bacteria</taxon>
        <taxon>Bacillati</taxon>
        <taxon>Actinomycetota</taxon>
        <taxon>Actinomycetes</taxon>
        <taxon>Pseudonocardiales</taxon>
        <taxon>Pseudonocardiaceae</taxon>
        <taxon>Saccharopolyspora</taxon>
    </lineage>
</organism>
<keyword evidence="2" id="KW-1185">Reference proteome</keyword>
<dbReference type="Proteomes" id="UP001564626">
    <property type="component" value="Unassembled WGS sequence"/>
</dbReference>
<sequence length="123" mass="13373">MSQHQHRATVAVSLAAGARPQDIARELEISPRTIRRWMTDPDFAAEVRSMRMDMLNAAVGELTAGATEAVAALRRALSDDDGRNSVQAARVMLEFVLAMRESLDHDQRIAALESAAAERMAGA</sequence>
<name>A0ABV4CEV4_9PSEU</name>
<gene>
    <name evidence="1" type="ORF">AB8O55_09185</name>
</gene>
<accession>A0ABV4CEV4</accession>